<sequence length="66" mass="7444">MRLTKAGSSKVFMENVVQCEPYAGVTGFFQHGGERFMDAVPKEWDWSGRAFYEMGFRSTRTNSGGL</sequence>
<dbReference type="KEGG" id="cbol:CGC65_14415"/>
<accession>A0A412Z639</accession>
<reference evidence="1 2" key="1">
    <citation type="submission" date="2018-08" db="EMBL/GenBank/DDBJ databases">
        <title>A genome reference for cultivated species of the human gut microbiota.</title>
        <authorList>
            <person name="Zou Y."/>
            <person name="Xue W."/>
            <person name="Luo G."/>
        </authorList>
    </citation>
    <scope>NUCLEOTIDE SEQUENCE [LARGE SCALE GENOMIC DNA]</scope>
    <source>
        <strain evidence="1 2">AF14-18</strain>
    </source>
</reference>
<evidence type="ECO:0000313" key="1">
    <source>
        <dbReference type="EMBL" id="RGV75446.1"/>
    </source>
</evidence>
<evidence type="ECO:0000313" key="2">
    <source>
        <dbReference type="Proteomes" id="UP000284543"/>
    </source>
</evidence>
<protein>
    <submittedName>
        <fullName evidence="1">Uncharacterized protein</fullName>
    </submittedName>
</protein>
<dbReference type="RefSeq" id="WP_038281727.1">
    <property type="nucleotide sequence ID" value="NZ_CABKUK010000001.1"/>
</dbReference>
<name>A0A412Z639_9FIRM</name>
<organism evidence="1 2">
    <name type="scientific">Enterocloster bolteae</name>
    <dbReference type="NCBI Taxonomy" id="208479"/>
    <lineage>
        <taxon>Bacteria</taxon>
        <taxon>Bacillati</taxon>
        <taxon>Bacillota</taxon>
        <taxon>Clostridia</taxon>
        <taxon>Lachnospirales</taxon>
        <taxon>Lachnospiraceae</taxon>
        <taxon>Enterocloster</taxon>
    </lineage>
</organism>
<dbReference type="EMBL" id="QRZM01000005">
    <property type="protein sequence ID" value="RGV75446.1"/>
    <property type="molecule type" value="Genomic_DNA"/>
</dbReference>
<proteinExistence type="predicted"/>
<dbReference type="AlphaFoldDB" id="A0A412Z639"/>
<dbReference type="Proteomes" id="UP000284543">
    <property type="component" value="Unassembled WGS sequence"/>
</dbReference>
<comment type="caution">
    <text evidence="1">The sequence shown here is derived from an EMBL/GenBank/DDBJ whole genome shotgun (WGS) entry which is preliminary data.</text>
</comment>
<gene>
    <name evidence="1" type="ORF">DWW02_14170</name>
</gene>